<proteinExistence type="predicted"/>
<protein>
    <submittedName>
        <fullName evidence="1">Uncharacterized protein</fullName>
    </submittedName>
</protein>
<evidence type="ECO:0000313" key="2">
    <source>
        <dbReference type="Proteomes" id="UP000244064"/>
    </source>
</evidence>
<organism evidence="1 2">
    <name type="scientific">Pseudomonas mangrovi</name>
    <dbReference type="NCBI Taxonomy" id="2161748"/>
    <lineage>
        <taxon>Bacteria</taxon>
        <taxon>Pseudomonadati</taxon>
        <taxon>Pseudomonadota</taxon>
        <taxon>Gammaproteobacteria</taxon>
        <taxon>Pseudomonadales</taxon>
        <taxon>Pseudomonadaceae</taxon>
        <taxon>Pseudomonas</taxon>
    </lineage>
</organism>
<name>A0A2T5P9H0_9PSED</name>
<accession>A0A2T5P9H0</accession>
<keyword evidence="2" id="KW-1185">Reference proteome</keyword>
<dbReference type="Proteomes" id="UP000244064">
    <property type="component" value="Unassembled WGS sequence"/>
</dbReference>
<evidence type="ECO:0000313" key="1">
    <source>
        <dbReference type="EMBL" id="PTU74388.1"/>
    </source>
</evidence>
<dbReference type="OrthoDB" id="1440627at2"/>
<dbReference type="RefSeq" id="WP_108107086.1">
    <property type="nucleotide sequence ID" value="NZ_QASN01000017.1"/>
</dbReference>
<sequence>MQTKAFVYTELQNSVLFADVPWEALNRTLLRQPGLIDKTWLSGTGSQSLGGFYAFDSLVNAQRFVTGYFPSEARGFNLAQSSRIFDAEVVAQASRDMNSVHFGGQLDMPPGAFVYTEVQLHLPFDQVPWREMNPLLKQQPGILGKTWLSGINTHTPGGFYAFDTVENATAFAVDYFPTEAANLNAAFTARVFDAGPVEQASRQLRSPFFA</sequence>
<gene>
    <name evidence="1" type="ORF">DBO85_09850</name>
</gene>
<reference evidence="1 2" key="1">
    <citation type="submission" date="2018-04" db="EMBL/GenBank/DDBJ databases">
        <title>Pseudomonas sp. nov., isolated from mangrove soil.</title>
        <authorList>
            <person name="Chen C."/>
        </authorList>
    </citation>
    <scope>NUCLEOTIDE SEQUENCE [LARGE SCALE GENOMIC DNA]</scope>
    <source>
        <strain evidence="1 2">TC-11</strain>
    </source>
</reference>
<dbReference type="Gene3D" id="3.30.70.100">
    <property type="match status" value="2"/>
</dbReference>
<dbReference type="AlphaFoldDB" id="A0A2T5P9H0"/>
<dbReference type="EMBL" id="QASN01000017">
    <property type="protein sequence ID" value="PTU74388.1"/>
    <property type="molecule type" value="Genomic_DNA"/>
</dbReference>
<dbReference type="SUPFAM" id="SSF54909">
    <property type="entry name" value="Dimeric alpha+beta barrel"/>
    <property type="match status" value="2"/>
</dbReference>
<comment type="caution">
    <text evidence="1">The sequence shown here is derived from an EMBL/GenBank/DDBJ whole genome shotgun (WGS) entry which is preliminary data.</text>
</comment>
<dbReference type="InterPro" id="IPR011008">
    <property type="entry name" value="Dimeric_a/b-barrel"/>
</dbReference>